<dbReference type="Proteomes" id="UP000199021">
    <property type="component" value="Unassembled WGS sequence"/>
</dbReference>
<dbReference type="PANTHER" id="PTHR48080">
    <property type="entry name" value="D-GALACTONATE DEHYDRATASE-RELATED"/>
    <property type="match status" value="1"/>
</dbReference>
<dbReference type="GO" id="GO:0008869">
    <property type="term" value="F:galactonate dehydratase activity"/>
    <property type="evidence" value="ECO:0007669"/>
    <property type="project" value="InterPro"/>
</dbReference>
<keyword evidence="6" id="KW-1185">Reference proteome</keyword>
<dbReference type="Pfam" id="PF02746">
    <property type="entry name" value="MR_MLE_N"/>
    <property type="match status" value="1"/>
</dbReference>
<protein>
    <submittedName>
        <fullName evidence="5">Galactonate dehydratase</fullName>
    </submittedName>
</protein>
<reference evidence="6" key="1">
    <citation type="submission" date="2016-10" db="EMBL/GenBank/DDBJ databases">
        <authorList>
            <person name="Varghese N."/>
            <person name="Submissions S."/>
        </authorList>
    </citation>
    <scope>NUCLEOTIDE SEQUENCE [LARGE SCALE GENOMIC DNA]</scope>
    <source>
        <strain evidence="6">DSM 24740</strain>
    </source>
</reference>
<sequence length="385" mass="42466">MQDLTITKVELFKVPPRWLFLKITTASGIFGWGEPVVEGRAATVEACIREMEEHLIGHPANKIEDFWQMIYRGGFYRGGPVLMSALSGIDQAMWDIKGKALGVPIYELLGGAVRDKVKIYGWVHGDTPEEIGKAAQWRMDNGFQAVKLNVCDHMEWIDTPAKVKQAAAKLAAVRSVVGDDICIGVDLHGRVHKGQAKAIAKALEPYDPYFLEELVLSENNDTLKSISDYTSIPIATGERMYSRWDFKRVLEQGTVDILQPDLSHAGGISEVKKIATMAEAYDVAIAPHCPLGPISLAAALQIDFNCINALIQETSLGIHYNVGADLVDYLTDPDGFGLRDGFVPLMTKPGLGIEIDEEKVRAAAKIGHNWKNPIWRNPDGSVTEW</sequence>
<dbReference type="RefSeq" id="WP_090165355.1">
    <property type="nucleotide sequence ID" value="NZ_FOFB01000002.1"/>
</dbReference>
<proteinExistence type="predicted"/>
<organism evidence="5 6">
    <name type="scientific">Neolewinella agarilytica</name>
    <dbReference type="NCBI Taxonomy" id="478744"/>
    <lineage>
        <taxon>Bacteria</taxon>
        <taxon>Pseudomonadati</taxon>
        <taxon>Bacteroidota</taxon>
        <taxon>Saprospiria</taxon>
        <taxon>Saprospirales</taxon>
        <taxon>Lewinellaceae</taxon>
        <taxon>Neolewinella</taxon>
    </lineage>
</organism>
<feature type="domain" description="Mandelate racemase/muconate lactonizing enzyme C-terminal" evidence="4">
    <location>
        <begin position="128"/>
        <end position="233"/>
    </location>
</feature>
<dbReference type="InterPro" id="IPR013342">
    <property type="entry name" value="Mandelate_racemase_C"/>
</dbReference>
<dbReference type="STRING" id="478744.SAMN05444359_102173"/>
<dbReference type="InterPro" id="IPR034593">
    <property type="entry name" value="DgoD-like"/>
</dbReference>
<dbReference type="InterPro" id="IPR029065">
    <property type="entry name" value="Enolase_C-like"/>
</dbReference>
<dbReference type="SUPFAM" id="SSF51604">
    <property type="entry name" value="Enolase C-terminal domain-like"/>
    <property type="match status" value="1"/>
</dbReference>
<dbReference type="SFLD" id="SFLDG00179">
    <property type="entry name" value="mandelate_racemase"/>
    <property type="match status" value="1"/>
</dbReference>
<dbReference type="InParanoid" id="A0A1H9ANR8"/>
<dbReference type="InterPro" id="IPR013341">
    <property type="entry name" value="Mandelate_racemase_N_dom"/>
</dbReference>
<dbReference type="AlphaFoldDB" id="A0A1H9ANR8"/>
<dbReference type="GO" id="GO:0046872">
    <property type="term" value="F:metal ion binding"/>
    <property type="evidence" value="ECO:0007669"/>
    <property type="project" value="UniProtKB-KW"/>
</dbReference>
<dbReference type="GO" id="GO:0016854">
    <property type="term" value="F:racemase and epimerase activity"/>
    <property type="evidence" value="ECO:0007669"/>
    <property type="project" value="UniProtKB-ARBA"/>
</dbReference>
<evidence type="ECO:0000256" key="3">
    <source>
        <dbReference type="ARBA" id="ARBA00023239"/>
    </source>
</evidence>
<evidence type="ECO:0000256" key="2">
    <source>
        <dbReference type="ARBA" id="ARBA00022842"/>
    </source>
</evidence>
<dbReference type="SUPFAM" id="SSF54826">
    <property type="entry name" value="Enolase N-terminal domain-like"/>
    <property type="match status" value="1"/>
</dbReference>
<evidence type="ECO:0000259" key="4">
    <source>
        <dbReference type="SMART" id="SM00922"/>
    </source>
</evidence>
<dbReference type="EMBL" id="FOFB01000002">
    <property type="protein sequence ID" value="SEP78452.1"/>
    <property type="molecule type" value="Genomic_DNA"/>
</dbReference>
<dbReference type="CDD" id="cd03325">
    <property type="entry name" value="D-galactonate_dehydratase"/>
    <property type="match status" value="1"/>
</dbReference>
<dbReference type="Gene3D" id="3.20.20.120">
    <property type="entry name" value="Enolase-like C-terminal domain"/>
    <property type="match status" value="1"/>
</dbReference>
<dbReference type="InterPro" id="IPR036849">
    <property type="entry name" value="Enolase-like_C_sf"/>
</dbReference>
<keyword evidence="3" id="KW-0456">Lyase</keyword>
<dbReference type="NCBIfam" id="NF010624">
    <property type="entry name" value="PRK14017.1"/>
    <property type="match status" value="1"/>
</dbReference>
<evidence type="ECO:0000313" key="5">
    <source>
        <dbReference type="EMBL" id="SEP78452.1"/>
    </source>
</evidence>
<dbReference type="InterPro" id="IPR029017">
    <property type="entry name" value="Enolase-like_N"/>
</dbReference>
<name>A0A1H9ANR8_9BACT</name>
<keyword evidence="2" id="KW-0460">Magnesium</keyword>
<gene>
    <name evidence="5" type="ORF">SAMN05444359_102173</name>
</gene>
<dbReference type="OrthoDB" id="9775391at2"/>
<dbReference type="SFLD" id="SFLDS00001">
    <property type="entry name" value="Enolase"/>
    <property type="match status" value="1"/>
</dbReference>
<dbReference type="Gene3D" id="3.30.390.10">
    <property type="entry name" value="Enolase-like, N-terminal domain"/>
    <property type="match status" value="1"/>
</dbReference>
<evidence type="ECO:0000256" key="1">
    <source>
        <dbReference type="ARBA" id="ARBA00022723"/>
    </source>
</evidence>
<dbReference type="PANTHER" id="PTHR48080:SF2">
    <property type="entry name" value="D-GALACTONATE DEHYDRATASE"/>
    <property type="match status" value="1"/>
</dbReference>
<accession>A0A1H9ANR8</accession>
<dbReference type="Pfam" id="PF13378">
    <property type="entry name" value="MR_MLE_C"/>
    <property type="match status" value="1"/>
</dbReference>
<dbReference type="GO" id="GO:0034194">
    <property type="term" value="P:D-galactonate catabolic process"/>
    <property type="evidence" value="ECO:0007669"/>
    <property type="project" value="InterPro"/>
</dbReference>
<dbReference type="SMART" id="SM00922">
    <property type="entry name" value="MR_MLE"/>
    <property type="match status" value="1"/>
</dbReference>
<dbReference type="InterPro" id="IPR023592">
    <property type="entry name" value="Galactonate_deHydtase"/>
</dbReference>
<keyword evidence="1" id="KW-0479">Metal-binding</keyword>
<evidence type="ECO:0000313" key="6">
    <source>
        <dbReference type="Proteomes" id="UP000199021"/>
    </source>
</evidence>
<dbReference type="SFLD" id="SFLDF00003">
    <property type="entry name" value="D-galactonate_dehydratase"/>
    <property type="match status" value="1"/>
</dbReference>